<keyword evidence="7 10" id="KW-0472">Membrane</keyword>
<comment type="subcellular location">
    <subcellularLocation>
        <location evidence="1 10">Cell membrane</location>
        <topology evidence="1 10">Multi-pass membrane protein</topology>
    </subcellularLocation>
</comment>
<feature type="transmembrane region" description="Helical" evidence="10">
    <location>
        <begin position="312"/>
        <end position="332"/>
    </location>
</feature>
<evidence type="ECO:0000256" key="2">
    <source>
        <dbReference type="ARBA" id="ARBA00022475"/>
    </source>
</evidence>
<keyword evidence="6 10" id="KW-1133">Transmembrane helix</keyword>
<evidence type="ECO:0000256" key="7">
    <source>
        <dbReference type="ARBA" id="ARBA00023136"/>
    </source>
</evidence>
<name>A0A1B3B775_SCAPY</name>
<keyword evidence="5 10" id="KW-0552">Olfaction</keyword>
<dbReference type="GO" id="GO:0004984">
    <property type="term" value="F:olfactory receptor activity"/>
    <property type="evidence" value="ECO:0007669"/>
    <property type="project" value="InterPro"/>
</dbReference>
<evidence type="ECO:0000256" key="10">
    <source>
        <dbReference type="RuleBase" id="RU351113"/>
    </source>
</evidence>
<dbReference type="Pfam" id="PF02949">
    <property type="entry name" value="7tm_6"/>
    <property type="match status" value="1"/>
</dbReference>
<dbReference type="InterPro" id="IPR004117">
    <property type="entry name" value="7tm6_olfct_rcpt"/>
</dbReference>
<keyword evidence="4 10" id="KW-0812">Transmembrane</keyword>
<keyword evidence="8 10" id="KW-0675">Receptor</keyword>
<feature type="transmembrane region" description="Helical" evidence="10">
    <location>
        <begin position="194"/>
        <end position="227"/>
    </location>
</feature>
<evidence type="ECO:0000256" key="6">
    <source>
        <dbReference type="ARBA" id="ARBA00022989"/>
    </source>
</evidence>
<evidence type="ECO:0000313" key="11">
    <source>
        <dbReference type="EMBL" id="AOE48070.1"/>
    </source>
</evidence>
<dbReference type="GO" id="GO:0005549">
    <property type="term" value="F:odorant binding"/>
    <property type="evidence" value="ECO:0007669"/>
    <property type="project" value="InterPro"/>
</dbReference>
<evidence type="ECO:0000256" key="4">
    <source>
        <dbReference type="ARBA" id="ARBA00022692"/>
    </source>
</evidence>
<feature type="transmembrane region" description="Helical" evidence="10">
    <location>
        <begin position="41"/>
        <end position="64"/>
    </location>
</feature>
<dbReference type="GO" id="GO:0007165">
    <property type="term" value="P:signal transduction"/>
    <property type="evidence" value="ECO:0007669"/>
    <property type="project" value="UniProtKB-KW"/>
</dbReference>
<dbReference type="PANTHER" id="PTHR21137">
    <property type="entry name" value="ODORANT RECEPTOR"/>
    <property type="match status" value="1"/>
</dbReference>
<feature type="transmembrane region" description="Helical" evidence="10">
    <location>
        <begin position="131"/>
        <end position="151"/>
    </location>
</feature>
<reference evidence="11" key="1">
    <citation type="submission" date="2015-12" db="EMBL/GenBank/DDBJ databases">
        <authorList>
            <person name="Shamseldin A."/>
            <person name="Moawad H."/>
            <person name="Abd El-Rahim W.M."/>
            <person name="Sadowsky M.J."/>
        </authorList>
    </citation>
    <scope>NUCLEOTIDE SEQUENCE</scope>
</reference>
<keyword evidence="2" id="KW-1003">Cell membrane</keyword>
<dbReference type="PANTHER" id="PTHR21137:SF26">
    <property type="entry name" value="ODORANT RECEPTOR 10A-RELATED"/>
    <property type="match status" value="1"/>
</dbReference>
<dbReference type="AlphaFoldDB" id="A0A1B3B775"/>
<proteinExistence type="evidence at transcript level"/>
<dbReference type="EMBL" id="KU291820">
    <property type="protein sequence ID" value="AOE48070.1"/>
    <property type="molecule type" value="mRNA"/>
</dbReference>
<evidence type="ECO:0000256" key="3">
    <source>
        <dbReference type="ARBA" id="ARBA00022606"/>
    </source>
</evidence>
<feature type="transmembrane region" description="Helical" evidence="10">
    <location>
        <begin position="283"/>
        <end position="306"/>
    </location>
</feature>
<evidence type="ECO:0000256" key="1">
    <source>
        <dbReference type="ARBA" id="ARBA00004651"/>
    </source>
</evidence>
<organism evidence="11">
    <name type="scientific">Scaeva pyrastri</name>
    <name type="common">Hoverfly</name>
    <name type="synonym">Musca pyrastri</name>
    <dbReference type="NCBI Taxonomy" id="219539"/>
    <lineage>
        <taxon>Eukaryota</taxon>
        <taxon>Metazoa</taxon>
        <taxon>Ecdysozoa</taxon>
        <taxon>Arthropoda</taxon>
        <taxon>Hexapoda</taxon>
        <taxon>Insecta</taxon>
        <taxon>Pterygota</taxon>
        <taxon>Neoptera</taxon>
        <taxon>Endopterygota</taxon>
        <taxon>Diptera</taxon>
        <taxon>Brachycera</taxon>
        <taxon>Muscomorpha</taxon>
        <taxon>Syrphoidea</taxon>
        <taxon>Syrphidae</taxon>
        <taxon>Syrphinae</taxon>
        <taxon>Syrphini</taxon>
        <taxon>Scaeva</taxon>
    </lineage>
</organism>
<comment type="similarity">
    <text evidence="10">Belongs to the insect chemoreceptor superfamily. Heteromeric odorant receptor channel (TC 1.A.69) family.</text>
</comment>
<evidence type="ECO:0000256" key="9">
    <source>
        <dbReference type="ARBA" id="ARBA00023224"/>
    </source>
</evidence>
<keyword evidence="9 10" id="KW-0807">Transducer</keyword>
<keyword evidence="3 10" id="KW-0716">Sensory transduction</keyword>
<comment type="caution">
    <text evidence="10">Lacks conserved residue(s) required for the propagation of feature annotation.</text>
</comment>
<dbReference type="GO" id="GO:0005886">
    <property type="term" value="C:plasma membrane"/>
    <property type="evidence" value="ECO:0007669"/>
    <property type="project" value="UniProtKB-SubCell"/>
</dbReference>
<reference evidence="11" key="2">
    <citation type="journal article" date="2016" name="PLoS ONE">
        <title>Molecular Characterization and Sex Distribution of Chemosensory Receptor Gene Family Based on Transcriptome Analysis of Scaeva pyrastri.</title>
        <authorList>
            <person name="Li X.M."/>
            <person name="Zhu X.Y."/>
            <person name="He P."/>
            <person name="Xu L."/>
            <person name="Sun L."/>
            <person name="Chen L."/>
            <person name="Wang Z.Q."/>
            <person name="Deng D.G."/>
            <person name="Zhang Y.N."/>
        </authorList>
    </citation>
    <scope>NUCLEOTIDE SEQUENCE</scope>
</reference>
<sequence>MAPKLLQFICSDSFEVSFCRVTRWILRFLGFWPLDSLNRLIIINIIFNLILLITACIGELRFAWFIREEPLKALDAFCPCLTKTVTWMKLVTFFVYRKDLSIILKSLFEHCKTDTNNLTKRTMISKTSFNTSIWCLLLYINAFIVSFLFSLKPLLVWSYHFYVTGHRGNWVALPFQAALPYQDMTQINNKAWYSIIYCILAHSGTITVFGITGCDGTLFCFCMYISISYQCLQEDFKTVFNKHMSRDLKAVRNDVLYNELTELVKRQQNIMEIFKSFNRIFKFMIFIHFGSASIILAIVLVNFLLIPGISKLIYLNYAFGTAIQLFTFCYGAERVNQNCLQLSEALYFCDWYKSNRRVKLLILFVLRNSQKGSPLEAPFFSPSLILFSSIIQKSVSYLTILQTFL</sequence>
<protein>
    <recommendedName>
        <fullName evidence="10">Odorant receptor</fullName>
    </recommendedName>
</protein>
<evidence type="ECO:0000256" key="8">
    <source>
        <dbReference type="ARBA" id="ARBA00023170"/>
    </source>
</evidence>
<evidence type="ECO:0000256" key="5">
    <source>
        <dbReference type="ARBA" id="ARBA00022725"/>
    </source>
</evidence>
<accession>A0A1B3B775</accession>